<evidence type="ECO:0000313" key="1">
    <source>
        <dbReference type="EMBL" id="MCF2948672.1"/>
    </source>
</evidence>
<protein>
    <submittedName>
        <fullName evidence="1">DUF1697 domain-containing protein</fullName>
    </submittedName>
</protein>
<dbReference type="PIRSF" id="PIRSF008502">
    <property type="entry name" value="UCP008502"/>
    <property type="match status" value="1"/>
</dbReference>
<dbReference type="RefSeq" id="WP_235312619.1">
    <property type="nucleotide sequence ID" value="NZ_JAKGAS010000005.1"/>
</dbReference>
<organism evidence="1 2">
    <name type="scientific">Paraglaciecola algarum</name>
    <dbReference type="NCBI Taxonomy" id="3050085"/>
    <lineage>
        <taxon>Bacteria</taxon>
        <taxon>Pseudomonadati</taxon>
        <taxon>Pseudomonadota</taxon>
        <taxon>Gammaproteobacteria</taxon>
        <taxon>Alteromonadales</taxon>
        <taxon>Alteromonadaceae</taxon>
        <taxon>Paraglaciecola</taxon>
    </lineage>
</organism>
<evidence type="ECO:0000313" key="2">
    <source>
        <dbReference type="Proteomes" id="UP001521137"/>
    </source>
</evidence>
<comment type="caution">
    <text evidence="1">The sequence shown here is derived from an EMBL/GenBank/DDBJ whole genome shotgun (WGS) entry which is preliminary data.</text>
</comment>
<dbReference type="PANTHER" id="PTHR36439">
    <property type="entry name" value="BLL4334 PROTEIN"/>
    <property type="match status" value="1"/>
</dbReference>
<dbReference type="Gene3D" id="3.30.70.1280">
    <property type="entry name" value="SP0830-like domains"/>
    <property type="match status" value="1"/>
</dbReference>
<dbReference type="InterPro" id="IPR012545">
    <property type="entry name" value="DUF1697"/>
</dbReference>
<dbReference type="SUPFAM" id="SSF160379">
    <property type="entry name" value="SP0830-like"/>
    <property type="match status" value="1"/>
</dbReference>
<dbReference type="EMBL" id="JAKGAS010000005">
    <property type="protein sequence ID" value="MCF2948672.1"/>
    <property type="molecule type" value="Genomic_DNA"/>
</dbReference>
<accession>A0ABS9D6S1</accession>
<name>A0ABS9D6S1_9ALTE</name>
<dbReference type="Proteomes" id="UP001521137">
    <property type="component" value="Unassembled WGS sequence"/>
</dbReference>
<sequence length="175" mass="19593">MFKWCVLLRGINVGGNNIIPMKALVSMFEAMGCEQVKTYIQSGNVVLHHIQNDAAELTRLIQQKIAESFHCSPQILLLSVEQFSQALDNNPFVDAELKTVHWFFLAQQPTQVDFGTLENIKKPSESFQLLDSVFYLHAPEGIGRSKLVTKVEKCLAVPTTARNGNTVTKLMAMLE</sequence>
<reference evidence="1 2" key="1">
    <citation type="submission" date="2022-01" db="EMBL/GenBank/DDBJ databases">
        <title>Paraglaciecola sp. G1-23.</title>
        <authorList>
            <person name="Jin M.S."/>
            <person name="Han D.M."/>
            <person name="Kim H.M."/>
            <person name="Jeon C.O."/>
        </authorList>
    </citation>
    <scope>NUCLEOTIDE SEQUENCE [LARGE SCALE GENOMIC DNA]</scope>
    <source>
        <strain evidence="1 2">G1-23</strain>
    </source>
</reference>
<keyword evidence="2" id="KW-1185">Reference proteome</keyword>
<dbReference type="PANTHER" id="PTHR36439:SF1">
    <property type="entry name" value="DUF1697 DOMAIN-CONTAINING PROTEIN"/>
    <property type="match status" value="1"/>
</dbReference>
<proteinExistence type="predicted"/>
<gene>
    <name evidence="1" type="ORF">L0668_11185</name>
</gene>
<dbReference type="Pfam" id="PF08002">
    <property type="entry name" value="DUF1697"/>
    <property type="match status" value="1"/>
</dbReference>